<dbReference type="Proteomes" id="UP001499843">
    <property type="component" value="Unassembled WGS sequence"/>
</dbReference>
<dbReference type="EMBL" id="BAAAQX010000012">
    <property type="protein sequence ID" value="GAA2209337.1"/>
    <property type="molecule type" value="Genomic_DNA"/>
</dbReference>
<evidence type="ECO:0000313" key="2">
    <source>
        <dbReference type="Proteomes" id="UP001499843"/>
    </source>
</evidence>
<protein>
    <recommendedName>
        <fullName evidence="3">DNA-damage-inducible protein D</fullName>
    </recommendedName>
</protein>
<proteinExistence type="predicted"/>
<gene>
    <name evidence="1" type="ORF">GCM10009850_047950</name>
</gene>
<reference evidence="1 2" key="1">
    <citation type="journal article" date="2019" name="Int. J. Syst. Evol. Microbiol.">
        <title>The Global Catalogue of Microorganisms (GCM) 10K type strain sequencing project: providing services to taxonomists for standard genome sequencing and annotation.</title>
        <authorList>
            <consortium name="The Broad Institute Genomics Platform"/>
            <consortium name="The Broad Institute Genome Sequencing Center for Infectious Disease"/>
            <person name="Wu L."/>
            <person name="Ma J."/>
        </authorList>
    </citation>
    <scope>NUCLEOTIDE SEQUENCE [LARGE SCALE GENOMIC DNA]</scope>
    <source>
        <strain evidence="1 2">JCM 16114</strain>
    </source>
</reference>
<organism evidence="1 2">
    <name type="scientific">Nonomuraea monospora</name>
    <dbReference type="NCBI Taxonomy" id="568818"/>
    <lineage>
        <taxon>Bacteria</taxon>
        <taxon>Bacillati</taxon>
        <taxon>Actinomycetota</taxon>
        <taxon>Actinomycetes</taxon>
        <taxon>Streptosporangiales</taxon>
        <taxon>Streptosporangiaceae</taxon>
        <taxon>Nonomuraea</taxon>
    </lineage>
</organism>
<comment type="caution">
    <text evidence="1">The sequence shown here is derived from an EMBL/GenBank/DDBJ whole genome shotgun (WGS) entry which is preliminary data.</text>
</comment>
<evidence type="ECO:0000313" key="1">
    <source>
        <dbReference type="EMBL" id="GAA2209337.1"/>
    </source>
</evidence>
<keyword evidence="2" id="KW-1185">Reference proteome</keyword>
<dbReference type="RefSeq" id="WP_344478410.1">
    <property type="nucleotide sequence ID" value="NZ_BAAAQX010000012.1"/>
</dbReference>
<evidence type="ECO:0008006" key="3">
    <source>
        <dbReference type="Google" id="ProtNLM"/>
    </source>
</evidence>
<sequence>MHDYTPQDENFCLPGITSSPFDQIRRVDEDGEYWLARELQAVMGYSRWEDFSIVTHKALTSLAIIQGEPAAQHHFRRVPKTIQMPKGAQRRVLDCRLTRFAAYLTAMAGDHSKASVAEARIYFAVKAREAEVAQQAHQQPMSDIEIAHQFADLAQRHLAVVLEKQQLREELDVAQPKADSWDLLASLTSVTGVTHYATSLTISVGRAWFCTGLFVL</sequence>
<name>A0ABN3CIS1_9ACTN</name>
<accession>A0ABN3CIS1</accession>